<dbReference type="Pfam" id="PF02597">
    <property type="entry name" value="ThiS"/>
    <property type="match status" value="1"/>
</dbReference>
<gene>
    <name evidence="1" type="ORF">S01H4_26724</name>
</gene>
<name>X1BSL2_9ZZZZ</name>
<dbReference type="SUPFAM" id="SSF54285">
    <property type="entry name" value="MoaD/ThiS"/>
    <property type="match status" value="1"/>
</dbReference>
<sequence length="95" mass="10494">MKVRVQYFGFIKIMLNKREEHFELDEDTSLSDLLNKLAEVHGAAFRKEVYEPGLKDVKMGFSVTVNGVLMGQLGGLDAKLSDGDNVILMSLMSGG</sequence>
<proteinExistence type="predicted"/>
<accession>X1BSL2</accession>
<dbReference type="Gene3D" id="3.10.20.30">
    <property type="match status" value="1"/>
</dbReference>
<evidence type="ECO:0008006" key="2">
    <source>
        <dbReference type="Google" id="ProtNLM"/>
    </source>
</evidence>
<evidence type="ECO:0000313" key="1">
    <source>
        <dbReference type="EMBL" id="GAG87178.1"/>
    </source>
</evidence>
<protein>
    <recommendedName>
        <fullName evidence="2">MoaD family protein</fullName>
    </recommendedName>
</protein>
<comment type="caution">
    <text evidence="1">The sequence shown here is derived from an EMBL/GenBank/DDBJ whole genome shotgun (WGS) entry which is preliminary data.</text>
</comment>
<organism evidence="1">
    <name type="scientific">marine sediment metagenome</name>
    <dbReference type="NCBI Taxonomy" id="412755"/>
    <lineage>
        <taxon>unclassified sequences</taxon>
        <taxon>metagenomes</taxon>
        <taxon>ecological metagenomes</taxon>
    </lineage>
</organism>
<dbReference type="CDD" id="cd17040">
    <property type="entry name" value="Ubl_MoaD_like"/>
    <property type="match status" value="1"/>
</dbReference>
<reference evidence="1" key="1">
    <citation type="journal article" date="2014" name="Front. Microbiol.">
        <title>High frequency of phylogenetically diverse reductive dehalogenase-homologous genes in deep subseafloor sedimentary metagenomes.</title>
        <authorList>
            <person name="Kawai M."/>
            <person name="Futagami T."/>
            <person name="Toyoda A."/>
            <person name="Takaki Y."/>
            <person name="Nishi S."/>
            <person name="Hori S."/>
            <person name="Arai W."/>
            <person name="Tsubouchi T."/>
            <person name="Morono Y."/>
            <person name="Uchiyama I."/>
            <person name="Ito T."/>
            <person name="Fujiyama A."/>
            <person name="Inagaki F."/>
            <person name="Takami H."/>
        </authorList>
    </citation>
    <scope>NUCLEOTIDE SEQUENCE</scope>
    <source>
        <strain evidence="1">Expedition CK06-06</strain>
    </source>
</reference>
<dbReference type="InterPro" id="IPR003749">
    <property type="entry name" value="ThiS/MoaD-like"/>
</dbReference>
<dbReference type="EMBL" id="BART01012934">
    <property type="protein sequence ID" value="GAG87178.1"/>
    <property type="molecule type" value="Genomic_DNA"/>
</dbReference>
<dbReference type="InterPro" id="IPR016155">
    <property type="entry name" value="Mopterin_synth/thiamin_S_b"/>
</dbReference>
<dbReference type="InterPro" id="IPR012675">
    <property type="entry name" value="Beta-grasp_dom_sf"/>
</dbReference>
<dbReference type="AlphaFoldDB" id="X1BSL2"/>